<evidence type="ECO:0000256" key="2">
    <source>
        <dbReference type="ARBA" id="ARBA00010869"/>
    </source>
</evidence>
<dbReference type="Gene3D" id="3.40.50.1100">
    <property type="match status" value="2"/>
</dbReference>
<comment type="catalytic activity">
    <reaction evidence="7">
        <text>L-serine = D-serine</text>
        <dbReference type="Rhea" id="RHEA:10980"/>
        <dbReference type="ChEBI" id="CHEBI:33384"/>
        <dbReference type="ChEBI" id="CHEBI:35247"/>
        <dbReference type="EC" id="5.1.1.18"/>
    </reaction>
</comment>
<evidence type="ECO:0000313" key="17">
    <source>
        <dbReference type="Proteomes" id="UP001430356"/>
    </source>
</evidence>
<reference evidence="16 17" key="1">
    <citation type="journal article" date="2021" name="MBio">
        <title>A New Model Trypanosomatid, Novymonas esmeraldas: Genomic Perception of Its 'Candidatus Pandoraea novymonadis' Endosymbiont.</title>
        <authorList>
            <person name="Zakharova A."/>
            <person name="Saura A."/>
            <person name="Butenko A."/>
            <person name="Podesvova L."/>
            <person name="Warmusova S."/>
            <person name="Kostygov A.Y."/>
            <person name="Nenarokova A."/>
            <person name="Lukes J."/>
            <person name="Opperdoes F.R."/>
            <person name="Yurchenko V."/>
        </authorList>
    </citation>
    <scope>NUCLEOTIDE SEQUENCE [LARGE SCALE GENOMIC DNA]</scope>
    <source>
        <strain evidence="16 17">E262AT.01</strain>
    </source>
</reference>
<evidence type="ECO:0000256" key="11">
    <source>
        <dbReference type="ARBA" id="ARBA00076108"/>
    </source>
</evidence>
<dbReference type="EMBL" id="JAECZO010000152">
    <property type="protein sequence ID" value="KAK7198455.1"/>
    <property type="molecule type" value="Genomic_DNA"/>
</dbReference>
<dbReference type="FunFam" id="3.40.50.1100:FF:000041">
    <property type="entry name" value="Threonine ammonia-lyase, variant"/>
    <property type="match status" value="1"/>
</dbReference>
<evidence type="ECO:0000256" key="12">
    <source>
        <dbReference type="ARBA" id="ARBA00081060"/>
    </source>
</evidence>
<name>A0AAW0EZI7_9TRYP</name>
<comment type="function">
    <text evidence="8">Catalyzes the synthesis of D-serine from L-serine. D-serine is a key coagonist with glutamate at NMDA receptors. Has dehydratase activity towards both L-serine and D-serine.</text>
</comment>
<comment type="catalytic activity">
    <reaction evidence="6">
        <text>D-serine = pyruvate + NH4(+)</text>
        <dbReference type="Rhea" id="RHEA:13977"/>
        <dbReference type="ChEBI" id="CHEBI:15361"/>
        <dbReference type="ChEBI" id="CHEBI:28938"/>
        <dbReference type="ChEBI" id="CHEBI:35247"/>
        <dbReference type="EC" id="4.3.1.18"/>
    </reaction>
</comment>
<evidence type="ECO:0000256" key="9">
    <source>
        <dbReference type="ARBA" id="ARBA00066592"/>
    </source>
</evidence>
<dbReference type="PROSITE" id="PS51671">
    <property type="entry name" value="ACT"/>
    <property type="match status" value="1"/>
</dbReference>
<feature type="region of interest" description="Disordered" evidence="14">
    <location>
        <begin position="1"/>
        <end position="26"/>
    </location>
</feature>
<comment type="cofactor">
    <cofactor evidence="1">
        <name>pyridoxal 5'-phosphate</name>
        <dbReference type="ChEBI" id="CHEBI:597326"/>
    </cofactor>
</comment>
<dbReference type="GO" id="GO:0003941">
    <property type="term" value="F:L-serine ammonia-lyase activity"/>
    <property type="evidence" value="ECO:0007669"/>
    <property type="project" value="TreeGrafter"/>
</dbReference>
<dbReference type="GO" id="GO:0006565">
    <property type="term" value="P:L-serine catabolic process"/>
    <property type="evidence" value="ECO:0007669"/>
    <property type="project" value="TreeGrafter"/>
</dbReference>
<evidence type="ECO:0000256" key="4">
    <source>
        <dbReference type="ARBA" id="ARBA00023239"/>
    </source>
</evidence>
<dbReference type="GO" id="GO:0004794">
    <property type="term" value="F:threonine deaminase activity"/>
    <property type="evidence" value="ECO:0007669"/>
    <property type="project" value="TreeGrafter"/>
</dbReference>
<dbReference type="GO" id="GO:0006567">
    <property type="term" value="P:L-threonine catabolic process"/>
    <property type="evidence" value="ECO:0007669"/>
    <property type="project" value="TreeGrafter"/>
</dbReference>
<evidence type="ECO:0000256" key="5">
    <source>
        <dbReference type="ARBA" id="ARBA00031418"/>
    </source>
</evidence>
<evidence type="ECO:0000256" key="3">
    <source>
        <dbReference type="ARBA" id="ARBA00022898"/>
    </source>
</evidence>
<feature type="domain" description="ACT" evidence="15">
    <location>
        <begin position="370"/>
        <end position="447"/>
    </location>
</feature>
<dbReference type="InterPro" id="IPR036052">
    <property type="entry name" value="TrpB-like_PALP_sf"/>
</dbReference>
<dbReference type="GO" id="GO:0005524">
    <property type="term" value="F:ATP binding"/>
    <property type="evidence" value="ECO:0007669"/>
    <property type="project" value="UniProtKB-ARBA"/>
</dbReference>
<evidence type="ECO:0000256" key="1">
    <source>
        <dbReference type="ARBA" id="ARBA00001933"/>
    </source>
</evidence>
<dbReference type="GO" id="GO:0009097">
    <property type="term" value="P:isoleucine biosynthetic process"/>
    <property type="evidence" value="ECO:0007669"/>
    <property type="project" value="TreeGrafter"/>
</dbReference>
<protein>
    <recommendedName>
        <fullName evidence="10">Serine racemase</fullName>
        <ecNumber evidence="9">5.1.1.18</ecNumber>
    </recommendedName>
    <alternativeName>
        <fullName evidence="11">D-serine ammonia-lyase</fullName>
    </alternativeName>
    <alternativeName>
        <fullName evidence="13">D-serine dehydratase</fullName>
    </alternativeName>
    <alternativeName>
        <fullName evidence="12">L-serine ammonia-lyase</fullName>
    </alternativeName>
    <alternativeName>
        <fullName evidence="5">L-serine dehydratase</fullName>
    </alternativeName>
</protein>
<dbReference type="Proteomes" id="UP001430356">
    <property type="component" value="Unassembled WGS sequence"/>
</dbReference>
<dbReference type="FunFam" id="3.40.50.1100:FF:000007">
    <property type="entry name" value="L-threonine dehydratase catabolic TdcB"/>
    <property type="match status" value="1"/>
</dbReference>
<sequence>MAAVPAAPPDTSESVDQRSAGLTDSESATLTTLEKQTNAAADPWLSVELARRRISRYLLPTILIKGRPIPRTTVKTFYKCDHMRRSGSYKERGGLNALLCLSKEKRERGVIAASAGNHAQALAYHGGKLGIPVTMVMPVNAPIVKRENCKNFGANVILHGKDFSAAKEEATRLGKEKGLTYVNGFDDPDVIAGAGTCGLEILDQLPSVDVIIVPVGGGGLLAGIALAVKKLNPAVRVIGVESERCANVTAALKAGKPVYTPVGAGGTVADGLAVNVVGANTFAVIREYVDSIITVRESYITRAILHMLEVEKMMVEGGGATALAAIMSRKLDAELTGKNVVTVITGGNIDITLIGRVINQGLYASGRLHMFDVAISNRVGGLAAFMSALAKTGASVKAISQETPLVNDINATTLHMEVETMNSEHWTSVVETMKAAGFVLKPFNGQKYSDVDMSKL</sequence>
<gene>
    <name evidence="16" type="ORF">NESM_000805800</name>
</gene>
<keyword evidence="3" id="KW-0663">Pyridoxal phosphate</keyword>
<evidence type="ECO:0000256" key="13">
    <source>
        <dbReference type="ARBA" id="ARBA00081761"/>
    </source>
</evidence>
<dbReference type="InterPro" id="IPR050147">
    <property type="entry name" value="Ser/Thr_Dehydratase"/>
</dbReference>
<keyword evidence="4" id="KW-0456">Lyase</keyword>
<evidence type="ECO:0000259" key="15">
    <source>
        <dbReference type="PROSITE" id="PS51671"/>
    </source>
</evidence>
<dbReference type="SUPFAM" id="SSF53686">
    <property type="entry name" value="Tryptophan synthase beta subunit-like PLP-dependent enzymes"/>
    <property type="match status" value="1"/>
</dbReference>
<dbReference type="AlphaFoldDB" id="A0AAW0EZI7"/>
<organism evidence="16 17">
    <name type="scientific">Novymonas esmeraldas</name>
    <dbReference type="NCBI Taxonomy" id="1808958"/>
    <lineage>
        <taxon>Eukaryota</taxon>
        <taxon>Discoba</taxon>
        <taxon>Euglenozoa</taxon>
        <taxon>Kinetoplastea</taxon>
        <taxon>Metakinetoplastina</taxon>
        <taxon>Trypanosomatida</taxon>
        <taxon>Trypanosomatidae</taxon>
        <taxon>Novymonas</taxon>
    </lineage>
</organism>
<comment type="similarity">
    <text evidence="2">Belongs to the serine/threonine dehydratase family.</text>
</comment>
<evidence type="ECO:0000256" key="6">
    <source>
        <dbReference type="ARBA" id="ARBA00050422"/>
    </source>
</evidence>
<evidence type="ECO:0000256" key="8">
    <source>
        <dbReference type="ARBA" id="ARBA00056426"/>
    </source>
</evidence>
<dbReference type="GO" id="GO:0008721">
    <property type="term" value="F:D-serine ammonia-lyase activity"/>
    <property type="evidence" value="ECO:0007669"/>
    <property type="project" value="UniProtKB-EC"/>
</dbReference>
<evidence type="ECO:0000256" key="14">
    <source>
        <dbReference type="SAM" id="MobiDB-lite"/>
    </source>
</evidence>
<dbReference type="InterPro" id="IPR002912">
    <property type="entry name" value="ACT_dom"/>
</dbReference>
<dbReference type="GO" id="GO:0030170">
    <property type="term" value="F:pyridoxal phosphate binding"/>
    <property type="evidence" value="ECO:0007669"/>
    <property type="project" value="UniProtKB-ARBA"/>
</dbReference>
<keyword evidence="17" id="KW-1185">Reference proteome</keyword>
<evidence type="ECO:0000256" key="7">
    <source>
        <dbReference type="ARBA" id="ARBA00051769"/>
    </source>
</evidence>
<dbReference type="EC" id="5.1.1.18" evidence="9"/>
<dbReference type="PANTHER" id="PTHR48078:SF19">
    <property type="entry name" value="ACT DOMAIN-CONTAINING PROTEIN"/>
    <property type="match status" value="1"/>
</dbReference>
<dbReference type="Pfam" id="PF00291">
    <property type="entry name" value="PALP"/>
    <property type="match status" value="1"/>
</dbReference>
<evidence type="ECO:0000256" key="10">
    <source>
        <dbReference type="ARBA" id="ARBA00070760"/>
    </source>
</evidence>
<dbReference type="PANTHER" id="PTHR48078">
    <property type="entry name" value="THREONINE DEHYDRATASE, MITOCHONDRIAL-RELATED"/>
    <property type="match status" value="1"/>
</dbReference>
<dbReference type="InterPro" id="IPR001926">
    <property type="entry name" value="TrpB-like_PALP"/>
</dbReference>
<accession>A0AAW0EZI7</accession>
<dbReference type="GO" id="GO:0030378">
    <property type="term" value="F:serine racemase activity"/>
    <property type="evidence" value="ECO:0007669"/>
    <property type="project" value="UniProtKB-EC"/>
</dbReference>
<dbReference type="CDD" id="cd01562">
    <property type="entry name" value="Thr-dehyd"/>
    <property type="match status" value="1"/>
</dbReference>
<comment type="caution">
    <text evidence="16">The sequence shown here is derived from an EMBL/GenBank/DDBJ whole genome shotgun (WGS) entry which is preliminary data.</text>
</comment>
<evidence type="ECO:0000313" key="16">
    <source>
        <dbReference type="EMBL" id="KAK7198455.1"/>
    </source>
</evidence>
<proteinExistence type="inferred from homology"/>